<evidence type="ECO:0000313" key="1">
    <source>
        <dbReference type="EMBL" id="RXW14411.1"/>
    </source>
</evidence>
<dbReference type="STRING" id="2316362.A0A4Q2D748"/>
<evidence type="ECO:0000313" key="2">
    <source>
        <dbReference type="Proteomes" id="UP000290288"/>
    </source>
</evidence>
<proteinExistence type="predicted"/>
<reference evidence="1 2" key="1">
    <citation type="submission" date="2019-01" db="EMBL/GenBank/DDBJ databases">
        <title>Draft genome sequence of Psathyrella aberdarensis IHI B618.</title>
        <authorList>
            <person name="Buettner E."/>
            <person name="Kellner H."/>
        </authorList>
    </citation>
    <scope>NUCLEOTIDE SEQUENCE [LARGE SCALE GENOMIC DNA]</scope>
    <source>
        <strain evidence="1 2">IHI B618</strain>
    </source>
</reference>
<comment type="caution">
    <text evidence="1">The sequence shown here is derived from an EMBL/GenBank/DDBJ whole genome shotgun (WGS) entry which is preliminary data.</text>
</comment>
<dbReference type="Gene3D" id="3.80.10.10">
    <property type="entry name" value="Ribonuclease Inhibitor"/>
    <property type="match status" value="1"/>
</dbReference>
<dbReference type="PANTHER" id="PTHR38926:SF5">
    <property type="entry name" value="F-BOX AND LEUCINE-RICH REPEAT PROTEIN 6"/>
    <property type="match status" value="1"/>
</dbReference>
<keyword evidence="2" id="KW-1185">Reference proteome</keyword>
<sequence>MYPLYCVETEVLIYIFELAVHTPPALDVAEHAIKPGIASHVSSPFTPLTLSHVCKSWRSLSFSLHELWSTIYVTNGAHGHIPLFQLWLQNSGNHPLELIFRDTDGITSENGPAILEMVKISTSFSTRWKAFKIRISRGTESGTDLDTVAMAAFFQDLPTPKLESLAFSFSSSEGDTFNKIWKELAQNSPVLREMQVWATWVDLRPVVSAFPFHRLTTLSLFCIMVEEDEVLLHLDQCTSLESLSISFFDITMGFPQLTMVTLQRLVRLTLVGCSPTIYAMDNLQLPSLSHLSLHINVPDEEYREEAQSIRISAEKMLTRSNANLKSFTLIDANSQFELIWLSLLVHPSLQSVEELEFVGQGDNVFLDALTIPQSDEISSRPIGNKTTNEPQYTLPHLRHIHLVSYEFTDNLHLLSKTVLSRMNAPHTVARISSVSANFTKMEKLQSERAFWDAEPKLEFVDRRFQPLRASPLPEPVINDFSMLEDWK</sequence>
<dbReference type="InterPro" id="IPR032675">
    <property type="entry name" value="LRR_dom_sf"/>
</dbReference>
<dbReference type="Proteomes" id="UP000290288">
    <property type="component" value="Unassembled WGS sequence"/>
</dbReference>
<dbReference type="EMBL" id="SDEE01000706">
    <property type="protein sequence ID" value="RXW14411.1"/>
    <property type="molecule type" value="Genomic_DNA"/>
</dbReference>
<name>A0A4Q2D748_9AGAR</name>
<accession>A0A4Q2D748</accession>
<gene>
    <name evidence="1" type="ORF">EST38_g11444</name>
</gene>
<protein>
    <submittedName>
        <fullName evidence="1">Uncharacterized protein</fullName>
    </submittedName>
</protein>
<dbReference type="SUPFAM" id="SSF52047">
    <property type="entry name" value="RNI-like"/>
    <property type="match status" value="1"/>
</dbReference>
<dbReference type="OrthoDB" id="3217549at2759"/>
<dbReference type="PANTHER" id="PTHR38926">
    <property type="entry name" value="F-BOX DOMAIN CONTAINING PROTEIN, EXPRESSED"/>
    <property type="match status" value="1"/>
</dbReference>
<organism evidence="1 2">
    <name type="scientific">Candolleomyces aberdarensis</name>
    <dbReference type="NCBI Taxonomy" id="2316362"/>
    <lineage>
        <taxon>Eukaryota</taxon>
        <taxon>Fungi</taxon>
        <taxon>Dikarya</taxon>
        <taxon>Basidiomycota</taxon>
        <taxon>Agaricomycotina</taxon>
        <taxon>Agaricomycetes</taxon>
        <taxon>Agaricomycetidae</taxon>
        <taxon>Agaricales</taxon>
        <taxon>Agaricineae</taxon>
        <taxon>Psathyrellaceae</taxon>
        <taxon>Candolleomyces</taxon>
    </lineage>
</organism>
<dbReference type="AlphaFoldDB" id="A0A4Q2D748"/>